<dbReference type="AlphaFoldDB" id="A0AAN9R101"/>
<dbReference type="PROSITE" id="PS51257">
    <property type="entry name" value="PROKAR_LIPOPROTEIN"/>
    <property type="match status" value="1"/>
</dbReference>
<dbReference type="EMBL" id="JAYMYR010000007">
    <property type="protein sequence ID" value="KAK7354786.1"/>
    <property type="molecule type" value="Genomic_DNA"/>
</dbReference>
<dbReference type="GO" id="GO:0048046">
    <property type="term" value="C:apoplast"/>
    <property type="evidence" value="ECO:0007669"/>
    <property type="project" value="TreeGrafter"/>
</dbReference>
<dbReference type="GO" id="GO:0033612">
    <property type="term" value="F:receptor serine/threonine kinase binding"/>
    <property type="evidence" value="ECO:0007669"/>
    <property type="project" value="InterPro"/>
</dbReference>
<evidence type="ECO:0000256" key="2">
    <source>
        <dbReference type="SAM" id="Phobius"/>
    </source>
</evidence>
<reference evidence="3 4" key="1">
    <citation type="submission" date="2024-01" db="EMBL/GenBank/DDBJ databases">
        <title>The genomes of 5 underutilized Papilionoideae crops provide insights into root nodulation and disease resistanc.</title>
        <authorList>
            <person name="Jiang F."/>
        </authorList>
    </citation>
    <scope>NUCLEOTIDE SEQUENCE [LARGE SCALE GENOMIC DNA]</scope>
    <source>
        <strain evidence="3">JINMINGXINNONG_FW02</strain>
        <tissue evidence="3">Leaves</tissue>
    </source>
</reference>
<evidence type="ECO:0000256" key="1">
    <source>
        <dbReference type="SAM" id="MobiDB-lite"/>
    </source>
</evidence>
<evidence type="ECO:0000313" key="4">
    <source>
        <dbReference type="Proteomes" id="UP001374584"/>
    </source>
</evidence>
<keyword evidence="2" id="KW-1133">Transmembrane helix</keyword>
<dbReference type="InterPro" id="IPR037495">
    <property type="entry name" value="CLE41/42/44"/>
</dbReference>
<dbReference type="PANTHER" id="PTHR35301:SF3">
    <property type="entry name" value="CLE03 PROTEIN"/>
    <property type="match status" value="1"/>
</dbReference>
<keyword evidence="4" id="KW-1185">Reference proteome</keyword>
<evidence type="ECO:0000313" key="3">
    <source>
        <dbReference type="EMBL" id="KAK7354786.1"/>
    </source>
</evidence>
<organism evidence="3 4">
    <name type="scientific">Phaseolus coccineus</name>
    <name type="common">Scarlet runner bean</name>
    <name type="synonym">Phaseolus multiflorus</name>
    <dbReference type="NCBI Taxonomy" id="3886"/>
    <lineage>
        <taxon>Eukaryota</taxon>
        <taxon>Viridiplantae</taxon>
        <taxon>Streptophyta</taxon>
        <taxon>Embryophyta</taxon>
        <taxon>Tracheophyta</taxon>
        <taxon>Spermatophyta</taxon>
        <taxon>Magnoliopsida</taxon>
        <taxon>eudicotyledons</taxon>
        <taxon>Gunneridae</taxon>
        <taxon>Pentapetalae</taxon>
        <taxon>rosids</taxon>
        <taxon>fabids</taxon>
        <taxon>Fabales</taxon>
        <taxon>Fabaceae</taxon>
        <taxon>Papilionoideae</taxon>
        <taxon>50 kb inversion clade</taxon>
        <taxon>NPAAA clade</taxon>
        <taxon>indigoferoid/millettioid clade</taxon>
        <taxon>Phaseoleae</taxon>
        <taxon>Phaseolus</taxon>
    </lineage>
</organism>
<dbReference type="GO" id="GO:0010089">
    <property type="term" value="P:xylem development"/>
    <property type="evidence" value="ECO:0007669"/>
    <property type="project" value="InterPro"/>
</dbReference>
<keyword evidence="2" id="KW-0472">Membrane</keyword>
<dbReference type="Proteomes" id="UP001374584">
    <property type="component" value="Unassembled WGS sequence"/>
</dbReference>
<gene>
    <name evidence="3" type="ORF">VNO80_20273</name>
</gene>
<feature type="transmembrane region" description="Helical" evidence="2">
    <location>
        <begin position="67"/>
        <end position="86"/>
    </location>
</feature>
<name>A0AAN9R101_PHACN</name>
<comment type="caution">
    <text evidence="3">The sequence shown here is derived from an EMBL/GenBank/DDBJ whole genome shotgun (WGS) entry which is preliminary data.</text>
</comment>
<accession>A0AAN9R101</accession>
<keyword evidence="2" id="KW-0812">Transmembrane</keyword>
<sequence>MNQYDKVGLFQVAELDLSVLLFSSISSCFGWLPAVSSEAPLIFVGLHVDEEGTSFCMAGDAAFPSTTSMITLLFSLLLAFHFAMAVSDRSLSTLASIKDGAKKKNTMVAASARGGSSQNLKTEITPEQTTEQDLLKGPKRGSSRGPRPPLKWQNKIFNANEHEVPSGPNPISNSVFYKVLVISAMWLLQVSALIPKRAFNRDFCHCIRHELWSREHRVAQQQLQVL</sequence>
<feature type="region of interest" description="Disordered" evidence="1">
    <location>
        <begin position="110"/>
        <end position="150"/>
    </location>
</feature>
<feature type="compositionally biased region" description="Polar residues" evidence="1">
    <location>
        <begin position="114"/>
        <end position="132"/>
    </location>
</feature>
<dbReference type="PANTHER" id="PTHR35301">
    <property type="entry name" value="CLAVATA3/ESR (CLE)-RELATED PROTEIN 41-RELATED"/>
    <property type="match status" value="1"/>
</dbReference>
<protein>
    <submittedName>
        <fullName evidence="3">Uncharacterized protein</fullName>
    </submittedName>
</protein>
<proteinExistence type="predicted"/>